<dbReference type="RefSeq" id="YP_009274931.1">
    <property type="nucleotide sequence ID" value="NC_030920.1"/>
</dbReference>
<evidence type="ECO:0000313" key="1">
    <source>
        <dbReference type="EMBL" id="AMB18807.1"/>
    </source>
</evidence>
<evidence type="ECO:0000313" key="2">
    <source>
        <dbReference type="Proteomes" id="UP000204502"/>
    </source>
</evidence>
<proteinExistence type="predicted"/>
<sequence>MTKAPLQWQMLVDVLKDIKEGDILEVKDCDEHLLKVFKGELSFCAMDGEDIGATVLMTIENLKAEVRVRPKYAGWREAFEAYENGHRIECEYNGEWVWFCRDITSLEESSMLADKQLDGLLTTKWVIKERNRK</sequence>
<keyword evidence="2" id="KW-1185">Reference proteome</keyword>
<organism evidence="1 2">
    <name type="scientific">Bacillus phage Eldridge</name>
    <dbReference type="NCBI Taxonomy" id="1776293"/>
    <lineage>
        <taxon>Viruses</taxon>
        <taxon>Duplodnaviria</taxon>
        <taxon>Heunggongvirae</taxon>
        <taxon>Uroviricota</taxon>
        <taxon>Caudoviricetes</taxon>
        <taxon>Herelleviridae</taxon>
        <taxon>Bastillevirinae</taxon>
        <taxon>Eldridgevirus</taxon>
        <taxon>Eldridgevirus eldridge</taxon>
    </lineage>
</organism>
<reference evidence="1 2" key="1">
    <citation type="journal article" date="2016" name="Genome Announc.">
        <title>Complete Genome Sequence of Bacillus megaterium Bacteriophage Eldridge.</title>
        <authorList>
            <person name="Reveille A.M."/>
            <person name="Eldridge K.A."/>
            <person name="Temple L.M."/>
        </authorList>
    </citation>
    <scope>NUCLEOTIDE SEQUENCE [LARGE SCALE GENOMIC DNA]</scope>
</reference>
<dbReference type="Proteomes" id="UP000204502">
    <property type="component" value="Segment"/>
</dbReference>
<dbReference type="GeneID" id="28801886"/>
<dbReference type="EMBL" id="KU253712">
    <property type="protein sequence ID" value="AMB18807.1"/>
    <property type="molecule type" value="Genomic_DNA"/>
</dbReference>
<accession>A0A0Y0AGQ6</accession>
<gene>
    <name evidence="1" type="ORF">Eldridge_0227</name>
</gene>
<protein>
    <submittedName>
        <fullName evidence="1">Uncharacterized protein</fullName>
    </submittedName>
</protein>
<dbReference type="KEGG" id="vg:28801886"/>
<dbReference type="OrthoDB" id="36740at10239"/>
<name>A0A0Y0AGQ6_9CAUD</name>